<accession>A0A9P7UB72</accession>
<dbReference type="AlphaFoldDB" id="A0A9P7UB72"/>
<dbReference type="Proteomes" id="UP000699042">
    <property type="component" value="Unassembled WGS sequence"/>
</dbReference>
<comment type="caution">
    <text evidence="1">The sequence shown here is derived from an EMBL/GenBank/DDBJ whole genome shotgun (WGS) entry which is preliminary data.</text>
</comment>
<protein>
    <submittedName>
        <fullName evidence="1">Uncharacterized protein</fullName>
    </submittedName>
</protein>
<evidence type="ECO:0000313" key="2">
    <source>
        <dbReference type="Proteomes" id="UP000699042"/>
    </source>
</evidence>
<evidence type="ECO:0000313" key="1">
    <source>
        <dbReference type="EMBL" id="KAG7041187.1"/>
    </source>
</evidence>
<gene>
    <name evidence="1" type="ORF">JMJ77_008891</name>
</gene>
<organism evidence="1 2">
    <name type="scientific">Colletotrichum scovillei</name>
    <dbReference type="NCBI Taxonomy" id="1209932"/>
    <lineage>
        <taxon>Eukaryota</taxon>
        <taxon>Fungi</taxon>
        <taxon>Dikarya</taxon>
        <taxon>Ascomycota</taxon>
        <taxon>Pezizomycotina</taxon>
        <taxon>Sordariomycetes</taxon>
        <taxon>Hypocreomycetidae</taxon>
        <taxon>Glomerellales</taxon>
        <taxon>Glomerellaceae</taxon>
        <taxon>Colletotrichum</taxon>
        <taxon>Colletotrichum acutatum species complex</taxon>
    </lineage>
</organism>
<proteinExistence type="predicted"/>
<name>A0A9P7UB72_9PEZI</name>
<keyword evidence="2" id="KW-1185">Reference proteome</keyword>
<sequence length="54" mass="6217">MVKKLYLHPCVRRHEGLGKIHWKGTCTINAWANTPQHLTLPTYLTLRCSVLCTL</sequence>
<reference evidence="1" key="1">
    <citation type="submission" date="2021-05" db="EMBL/GenBank/DDBJ databases">
        <title>Comparative genomics of three Colletotrichum scovillei strains and genetic complementation revealed genes involved fungal growth and virulence on chili pepper.</title>
        <authorList>
            <person name="Hsieh D.-K."/>
            <person name="Chuang S.-C."/>
            <person name="Chen C.-Y."/>
            <person name="Chao Y.-T."/>
            <person name="Lu M.-Y.J."/>
            <person name="Lee M.-H."/>
            <person name="Shih M.-C."/>
        </authorList>
    </citation>
    <scope>NUCLEOTIDE SEQUENCE</scope>
    <source>
        <strain evidence="1">Coll-153</strain>
    </source>
</reference>
<dbReference type="EMBL" id="JAESDN010000016">
    <property type="protein sequence ID" value="KAG7041187.1"/>
    <property type="molecule type" value="Genomic_DNA"/>
</dbReference>